<reference evidence="6 7" key="1">
    <citation type="submission" date="2015-01" db="EMBL/GenBank/DDBJ databases">
        <authorList>
            <person name="Filippidou S."/>
            <person name="Jeanneret N."/>
            <person name="Russel-Delif L."/>
            <person name="Junier T."/>
            <person name="Wunderlin T."/>
            <person name="Molina V."/>
            <person name="Johnson S.L."/>
            <person name="Davenport K.W."/>
            <person name="Chain P.S."/>
            <person name="Dorador C."/>
            <person name="Junier P."/>
        </authorList>
    </citation>
    <scope>NUCLEOTIDE SEQUENCE [LARGE SCALE GENOMIC DNA]</scope>
    <source>
        <strain evidence="6 7">Et7/4</strain>
    </source>
</reference>
<dbReference type="Gene3D" id="3.30.9.10">
    <property type="entry name" value="D-Amino Acid Oxidase, subunit A, domain 2"/>
    <property type="match status" value="1"/>
</dbReference>
<dbReference type="GO" id="GO:0016491">
    <property type="term" value="F:oxidoreductase activity"/>
    <property type="evidence" value="ECO:0007669"/>
    <property type="project" value="UniProtKB-KW"/>
</dbReference>
<evidence type="ECO:0000259" key="5">
    <source>
        <dbReference type="Pfam" id="PF01266"/>
    </source>
</evidence>
<dbReference type="Pfam" id="PF01266">
    <property type="entry name" value="DAO"/>
    <property type="match status" value="1"/>
</dbReference>
<keyword evidence="4" id="KW-0560">Oxidoreductase</keyword>
<evidence type="ECO:0000256" key="3">
    <source>
        <dbReference type="ARBA" id="ARBA00022630"/>
    </source>
</evidence>
<proteinExistence type="inferred from homology"/>
<comment type="similarity">
    <text evidence="2">Belongs to the DadA oxidoreductase family.</text>
</comment>
<dbReference type="GO" id="GO:0005737">
    <property type="term" value="C:cytoplasm"/>
    <property type="evidence" value="ECO:0007669"/>
    <property type="project" value="TreeGrafter"/>
</dbReference>
<dbReference type="InterPro" id="IPR006076">
    <property type="entry name" value="FAD-dep_OxRdtase"/>
</dbReference>
<dbReference type="AlphaFoldDB" id="A0A0D8BQS3"/>
<accession>A0A0D8BQS3</accession>
<evidence type="ECO:0000256" key="2">
    <source>
        <dbReference type="ARBA" id="ARBA00009410"/>
    </source>
</evidence>
<name>A0A0D8BQS3_GEOKU</name>
<feature type="domain" description="FAD dependent oxidoreductase" evidence="5">
    <location>
        <begin position="5"/>
        <end position="351"/>
    </location>
</feature>
<dbReference type="SUPFAM" id="SSF51905">
    <property type="entry name" value="FAD/NAD(P)-binding domain"/>
    <property type="match status" value="1"/>
</dbReference>
<evidence type="ECO:0000313" key="6">
    <source>
        <dbReference type="EMBL" id="KJE26344.1"/>
    </source>
</evidence>
<gene>
    <name evidence="6" type="ORF">LG52_1673</name>
</gene>
<protein>
    <submittedName>
        <fullName evidence="6">3-hydroxyacyl-CoA dehydrogenase, NAD binding domain protein</fullName>
    </submittedName>
</protein>
<dbReference type="SUPFAM" id="SSF54373">
    <property type="entry name" value="FAD-linked reductases, C-terminal domain"/>
    <property type="match status" value="1"/>
</dbReference>
<dbReference type="EMBL" id="JYBP01000003">
    <property type="protein sequence ID" value="KJE26344.1"/>
    <property type="molecule type" value="Genomic_DNA"/>
</dbReference>
<dbReference type="PANTHER" id="PTHR13847">
    <property type="entry name" value="SARCOSINE DEHYDROGENASE-RELATED"/>
    <property type="match status" value="1"/>
</dbReference>
<comment type="caution">
    <text evidence="6">The sequence shown here is derived from an EMBL/GenBank/DDBJ whole genome shotgun (WGS) entry which is preliminary data.</text>
</comment>
<evidence type="ECO:0000313" key="7">
    <source>
        <dbReference type="Proteomes" id="UP000032522"/>
    </source>
</evidence>
<comment type="cofactor">
    <cofactor evidence="1">
        <name>FAD</name>
        <dbReference type="ChEBI" id="CHEBI:57692"/>
    </cofactor>
</comment>
<evidence type="ECO:0000256" key="1">
    <source>
        <dbReference type="ARBA" id="ARBA00001974"/>
    </source>
</evidence>
<dbReference type="Proteomes" id="UP000032522">
    <property type="component" value="Unassembled WGS sequence"/>
</dbReference>
<dbReference type="PATRIC" id="fig|1462.6.peg.1891"/>
<dbReference type="PANTHER" id="PTHR13847:SF286">
    <property type="entry name" value="D-AMINO ACID DEHYDROGENASE"/>
    <property type="match status" value="1"/>
</dbReference>
<sequence>MKSCIVIGAGILGASVAYHLAKEGATVMIIDRGDKGQATDAAAGIVCPWLSQRRNQKWYRLAKGGAKFYPFLMEELESYGETETGYARVGALWLHTDEQKLEQMEERALQRREDAPEMGEIVRLHPQEAKELFPPLAGEHHALYVSGAARVNGRAVRDALMNAAQKRGAAYIRGNARILFEGSRVIGVEVNEAKYTAEAVIVTAGVWAGELLEPLGVRFAVSPQKGQIVHLEWGADETGRWPVVMPPNNQYMLAFPGGRIIIGTTHEDEAGMDIRATAGGIHEILDKALAVAPGLSACTYVETRVGFRPRTPGFLPVFGAIPRFFGLYVANGLGSSGLTVGPYLGKELAKLVIGLPTELDPSDYDVANAIAPIIP</sequence>
<evidence type="ECO:0000256" key="4">
    <source>
        <dbReference type="ARBA" id="ARBA00023002"/>
    </source>
</evidence>
<dbReference type="InterPro" id="IPR036188">
    <property type="entry name" value="FAD/NAD-bd_sf"/>
</dbReference>
<dbReference type="OrthoDB" id="9805337at2"/>
<keyword evidence="3" id="KW-0285">Flavoprotein</keyword>
<organism evidence="6 7">
    <name type="scientific">Geobacillus kaustophilus</name>
    <dbReference type="NCBI Taxonomy" id="1462"/>
    <lineage>
        <taxon>Bacteria</taxon>
        <taxon>Bacillati</taxon>
        <taxon>Bacillota</taxon>
        <taxon>Bacilli</taxon>
        <taxon>Bacillales</taxon>
        <taxon>Anoxybacillaceae</taxon>
        <taxon>Geobacillus</taxon>
        <taxon>Geobacillus thermoleovorans group</taxon>
    </lineage>
</organism>
<dbReference type="Gene3D" id="3.50.50.60">
    <property type="entry name" value="FAD/NAD(P)-binding domain"/>
    <property type="match status" value="1"/>
</dbReference>
<dbReference type="RefSeq" id="WP_044731589.1">
    <property type="nucleotide sequence ID" value="NZ_JYBP01000003.1"/>
</dbReference>